<organism evidence="1">
    <name type="scientific">Physcomitrium patens</name>
    <name type="common">Spreading-leaved earth moss</name>
    <name type="synonym">Physcomitrella patens</name>
    <dbReference type="NCBI Taxonomy" id="3218"/>
    <lineage>
        <taxon>Eukaryota</taxon>
        <taxon>Viridiplantae</taxon>
        <taxon>Streptophyta</taxon>
        <taxon>Embryophyta</taxon>
        <taxon>Bryophyta</taxon>
        <taxon>Bryophytina</taxon>
        <taxon>Bryopsida</taxon>
        <taxon>Funariidae</taxon>
        <taxon>Funariales</taxon>
        <taxon>Funariaceae</taxon>
        <taxon>Physcomitrium</taxon>
    </lineage>
</organism>
<accession>A9SMX4</accession>
<dbReference type="Proteomes" id="UP000006727">
    <property type="component" value="Chromosome 3"/>
</dbReference>
<dbReference type="Gramene" id="Pp3c3_36869V3.1">
    <property type="protein sequence ID" value="PAC:32943986.CDS.1"/>
    <property type="gene ID" value="Pp3c3_36869"/>
</dbReference>
<name>A9SMX4_PHYPA</name>
<keyword evidence="3" id="KW-1185">Reference proteome</keyword>
<dbReference type="EMBL" id="ABEU02000003">
    <property type="protein sequence ID" value="PNR58492.1"/>
    <property type="molecule type" value="Genomic_DNA"/>
</dbReference>
<protein>
    <submittedName>
        <fullName evidence="1 2">Uncharacterized protein</fullName>
    </submittedName>
</protein>
<reference evidence="1 3" key="2">
    <citation type="journal article" date="2018" name="Plant J.">
        <title>The Physcomitrella patens chromosome-scale assembly reveals moss genome structure and evolution.</title>
        <authorList>
            <person name="Lang D."/>
            <person name="Ullrich K.K."/>
            <person name="Murat F."/>
            <person name="Fuchs J."/>
            <person name="Jenkins J."/>
            <person name="Haas F.B."/>
            <person name="Piednoel M."/>
            <person name="Gundlach H."/>
            <person name="Van Bel M."/>
            <person name="Meyberg R."/>
            <person name="Vives C."/>
            <person name="Morata J."/>
            <person name="Symeonidi A."/>
            <person name="Hiss M."/>
            <person name="Muchero W."/>
            <person name="Kamisugi Y."/>
            <person name="Saleh O."/>
            <person name="Blanc G."/>
            <person name="Decker E.L."/>
            <person name="van Gessel N."/>
            <person name="Grimwood J."/>
            <person name="Hayes R.D."/>
            <person name="Graham S.W."/>
            <person name="Gunter L.E."/>
            <person name="McDaniel S.F."/>
            <person name="Hoernstein S.N.W."/>
            <person name="Larsson A."/>
            <person name="Li F.W."/>
            <person name="Perroud P.F."/>
            <person name="Phillips J."/>
            <person name="Ranjan P."/>
            <person name="Rokshar D.S."/>
            <person name="Rothfels C.J."/>
            <person name="Schneider L."/>
            <person name="Shu S."/>
            <person name="Stevenson D.W."/>
            <person name="Thummler F."/>
            <person name="Tillich M."/>
            <person name="Villarreal Aguilar J.C."/>
            <person name="Widiez T."/>
            <person name="Wong G.K."/>
            <person name="Wymore A."/>
            <person name="Zhang Y."/>
            <person name="Zimmer A.D."/>
            <person name="Quatrano R.S."/>
            <person name="Mayer K.F.X."/>
            <person name="Goodstein D."/>
            <person name="Casacuberta J.M."/>
            <person name="Vandepoele K."/>
            <person name="Reski R."/>
            <person name="Cuming A.C."/>
            <person name="Tuskan G.A."/>
            <person name="Maumus F."/>
            <person name="Salse J."/>
            <person name="Schmutz J."/>
            <person name="Rensing S.A."/>
        </authorList>
    </citation>
    <scope>NUCLEOTIDE SEQUENCE [LARGE SCALE GENOMIC DNA]</scope>
    <source>
        <strain evidence="2 3">cv. Gransden 2004</strain>
    </source>
</reference>
<gene>
    <name evidence="1" type="ORF">PHYPA_005487</name>
</gene>
<dbReference type="EnsemblPlants" id="Pp3c3_36869V3.1">
    <property type="protein sequence ID" value="PAC:32943986.CDS.1"/>
    <property type="gene ID" value="Pp3c3_36869"/>
</dbReference>
<sequence>MSRAQHSIMFKQQPIFEIHSCIQQVDYDSACESDSSTSSSPSRTTPIKNILQPKKPGVLHTIAFIHKVSQREQQNPHSMKGGLENISSFELQEDPDFWDDLHVQAIVRTRTVFQKHEQCRRATTNDTNTTLRVTTTRGLVLNTKSILLVKVLLEGQSFTSQYHDTTYITPERSIANKSGQLSRCSERATLQTATPRCRT</sequence>
<dbReference type="InParanoid" id="A9SMX4"/>
<evidence type="ECO:0000313" key="2">
    <source>
        <dbReference type="EnsemblPlants" id="PAC:32943986.CDS.1"/>
    </source>
</evidence>
<evidence type="ECO:0000313" key="1">
    <source>
        <dbReference type="EMBL" id="PNR58492.1"/>
    </source>
</evidence>
<reference evidence="1 3" key="1">
    <citation type="journal article" date="2008" name="Science">
        <title>The Physcomitrella genome reveals evolutionary insights into the conquest of land by plants.</title>
        <authorList>
            <person name="Rensing S."/>
            <person name="Lang D."/>
            <person name="Zimmer A."/>
            <person name="Terry A."/>
            <person name="Salamov A."/>
            <person name="Shapiro H."/>
            <person name="Nishiyama T."/>
            <person name="Perroud P.-F."/>
            <person name="Lindquist E."/>
            <person name="Kamisugi Y."/>
            <person name="Tanahashi T."/>
            <person name="Sakakibara K."/>
            <person name="Fujita T."/>
            <person name="Oishi K."/>
            <person name="Shin-I T."/>
            <person name="Kuroki Y."/>
            <person name="Toyoda A."/>
            <person name="Suzuki Y."/>
            <person name="Hashimoto A."/>
            <person name="Yamaguchi K."/>
            <person name="Sugano A."/>
            <person name="Kohara Y."/>
            <person name="Fujiyama A."/>
            <person name="Anterola A."/>
            <person name="Aoki S."/>
            <person name="Ashton N."/>
            <person name="Barbazuk W.B."/>
            <person name="Barker E."/>
            <person name="Bennetzen J."/>
            <person name="Bezanilla M."/>
            <person name="Blankenship R."/>
            <person name="Cho S.H."/>
            <person name="Dutcher S."/>
            <person name="Estelle M."/>
            <person name="Fawcett J.A."/>
            <person name="Gundlach H."/>
            <person name="Hanada K."/>
            <person name="Heyl A."/>
            <person name="Hicks K.A."/>
            <person name="Hugh J."/>
            <person name="Lohr M."/>
            <person name="Mayer K."/>
            <person name="Melkozernov A."/>
            <person name="Murata T."/>
            <person name="Nelson D."/>
            <person name="Pils B."/>
            <person name="Prigge M."/>
            <person name="Reiss B."/>
            <person name="Renner T."/>
            <person name="Rombauts S."/>
            <person name="Rushton P."/>
            <person name="Sanderfoot A."/>
            <person name="Schween G."/>
            <person name="Shiu S.-H."/>
            <person name="Stueber K."/>
            <person name="Theodoulou F.L."/>
            <person name="Tu H."/>
            <person name="Van de Peer Y."/>
            <person name="Verrier P.J."/>
            <person name="Waters E."/>
            <person name="Wood A."/>
            <person name="Yang L."/>
            <person name="Cove D."/>
            <person name="Cuming A."/>
            <person name="Hasebe M."/>
            <person name="Lucas S."/>
            <person name="Mishler D.B."/>
            <person name="Reski R."/>
            <person name="Grigoriev I."/>
            <person name="Quatrano R.S."/>
            <person name="Boore J.L."/>
        </authorList>
    </citation>
    <scope>NUCLEOTIDE SEQUENCE [LARGE SCALE GENOMIC DNA]</scope>
    <source>
        <strain evidence="2 3">cv. Gransden 2004</strain>
    </source>
</reference>
<reference evidence="2" key="3">
    <citation type="submission" date="2020-12" db="UniProtKB">
        <authorList>
            <consortium name="EnsemblPlants"/>
        </authorList>
    </citation>
    <scope>IDENTIFICATION</scope>
</reference>
<dbReference type="AlphaFoldDB" id="A9SMX4"/>
<proteinExistence type="predicted"/>
<evidence type="ECO:0000313" key="3">
    <source>
        <dbReference type="Proteomes" id="UP000006727"/>
    </source>
</evidence>